<organism evidence="1 2">
    <name type="scientific">Streptomyces dengpaensis</name>
    <dbReference type="NCBI Taxonomy" id="2049881"/>
    <lineage>
        <taxon>Bacteria</taxon>
        <taxon>Bacillati</taxon>
        <taxon>Actinomycetota</taxon>
        <taxon>Actinomycetes</taxon>
        <taxon>Kitasatosporales</taxon>
        <taxon>Streptomycetaceae</taxon>
        <taxon>Streptomyces</taxon>
    </lineage>
</organism>
<accession>A0ABN5IEV8</accession>
<keyword evidence="2" id="KW-1185">Reference proteome</keyword>
<protein>
    <submittedName>
        <fullName evidence="1">Uncharacterized protein</fullName>
    </submittedName>
</protein>
<dbReference type="Proteomes" id="UP000238413">
    <property type="component" value="Plasmid unnamed1"/>
</dbReference>
<evidence type="ECO:0000313" key="2">
    <source>
        <dbReference type="Proteomes" id="UP000238413"/>
    </source>
</evidence>
<geneLocation type="plasmid" evidence="1 2">
    <name>unnamed1</name>
</geneLocation>
<proteinExistence type="predicted"/>
<keyword evidence="1" id="KW-0614">Plasmid</keyword>
<evidence type="ECO:0000313" key="1">
    <source>
        <dbReference type="EMBL" id="AVH61745.1"/>
    </source>
</evidence>
<dbReference type="EMBL" id="CP026653">
    <property type="protein sequence ID" value="AVH61745.1"/>
    <property type="molecule type" value="Genomic_DNA"/>
</dbReference>
<sequence length="95" mass="10442">MRARTAALVAAVVPVTVAAAAVVLKASHWELYADRHRIHLAPVARRSCPDCRGAGGWWVGGANPEMEPCGCWAERRELTLRLLPRPTVPYDEPPF</sequence>
<gene>
    <name evidence="1" type="ORF">C4B68_40280</name>
</gene>
<reference evidence="1 2" key="1">
    <citation type="submission" date="2018-02" db="EMBL/GenBank/DDBJ databases">
        <title>Complete genome sequence of Streptomyces dengpaensis, the producer of angucyclines.</title>
        <authorList>
            <person name="Yumei L."/>
        </authorList>
    </citation>
    <scope>NUCLEOTIDE SEQUENCE [LARGE SCALE GENOMIC DNA]</scope>
    <source>
        <strain evidence="1 2">XZHG99</strain>
        <plasmid evidence="1 2">unnamed1</plasmid>
    </source>
</reference>
<name>A0ABN5IEV8_9ACTN</name>
<dbReference type="RefSeq" id="WP_099505194.1">
    <property type="nucleotide sequence ID" value="NZ_CP026653.1"/>
</dbReference>